<dbReference type="EMBL" id="JXQQ01000007">
    <property type="protein sequence ID" value="KIQ36248.1"/>
    <property type="molecule type" value="Genomic_DNA"/>
</dbReference>
<dbReference type="Proteomes" id="UP000032067">
    <property type="component" value="Unassembled WGS sequence"/>
</dbReference>
<reference evidence="2 3" key="1">
    <citation type="submission" date="2014-12" db="EMBL/GenBank/DDBJ databases">
        <title>16Stimator: statistical estimation of ribosomal gene copy numbers from draft genome assemblies.</title>
        <authorList>
            <person name="Perisin M.A."/>
            <person name="Vetter M."/>
            <person name="Gilbert J.A."/>
            <person name="Bergelson J."/>
        </authorList>
    </citation>
    <scope>NUCLEOTIDE SEQUENCE [LARGE SCALE GENOMIC DNA]</scope>
    <source>
        <strain evidence="2 3">MEDvA23</strain>
    </source>
</reference>
<comment type="caution">
    <text evidence="2">The sequence shown here is derived from an EMBL/GenBank/DDBJ whole genome shotgun (WGS) entry which is preliminary data.</text>
</comment>
<name>A0A0D0M3C8_VARPD</name>
<keyword evidence="1" id="KW-0472">Membrane</keyword>
<proteinExistence type="predicted"/>
<evidence type="ECO:0000313" key="2">
    <source>
        <dbReference type="EMBL" id="KIQ36248.1"/>
    </source>
</evidence>
<keyword evidence="1" id="KW-0812">Transmembrane</keyword>
<feature type="transmembrane region" description="Helical" evidence="1">
    <location>
        <begin position="12"/>
        <end position="31"/>
    </location>
</feature>
<evidence type="ECO:0000256" key="1">
    <source>
        <dbReference type="SAM" id="Phobius"/>
    </source>
</evidence>
<dbReference type="AlphaFoldDB" id="A0A0D0M3C8"/>
<protein>
    <submittedName>
        <fullName evidence="2">Uncharacterized protein</fullName>
    </submittedName>
</protein>
<gene>
    <name evidence="2" type="ORF">RT97_02205</name>
</gene>
<sequence length="76" mass="8489">MKQTHLAWIVRMGYVAMALGSLLLLLGDLLPVHLFGGMHHYYRVIPTEHSWLMEAVLVGLGLLLVLVGRALRNKGQ</sequence>
<dbReference type="RefSeq" id="WP_042577152.1">
    <property type="nucleotide sequence ID" value="NZ_JXQQ01000007.1"/>
</dbReference>
<accession>A0A0D0M3C8</accession>
<evidence type="ECO:0000313" key="3">
    <source>
        <dbReference type="Proteomes" id="UP000032067"/>
    </source>
</evidence>
<organism evidence="2 3">
    <name type="scientific">Variovorax paradoxus</name>
    <dbReference type="NCBI Taxonomy" id="34073"/>
    <lineage>
        <taxon>Bacteria</taxon>
        <taxon>Pseudomonadati</taxon>
        <taxon>Pseudomonadota</taxon>
        <taxon>Betaproteobacteria</taxon>
        <taxon>Burkholderiales</taxon>
        <taxon>Comamonadaceae</taxon>
        <taxon>Variovorax</taxon>
    </lineage>
</organism>
<feature type="transmembrane region" description="Helical" evidence="1">
    <location>
        <begin position="51"/>
        <end position="71"/>
    </location>
</feature>
<keyword evidence="1" id="KW-1133">Transmembrane helix</keyword>